<dbReference type="Proteomes" id="UP001420932">
    <property type="component" value="Unassembled WGS sequence"/>
</dbReference>
<evidence type="ECO:0000313" key="3">
    <source>
        <dbReference type="Proteomes" id="UP001420932"/>
    </source>
</evidence>
<keyword evidence="3" id="KW-1185">Reference proteome</keyword>
<keyword evidence="1" id="KW-1133">Transmembrane helix</keyword>
<gene>
    <name evidence="2" type="ORF">Syun_003565</name>
</gene>
<reference evidence="2 3" key="1">
    <citation type="submission" date="2024-01" db="EMBL/GenBank/DDBJ databases">
        <title>Genome assemblies of Stephania.</title>
        <authorList>
            <person name="Yang L."/>
        </authorList>
    </citation>
    <scope>NUCLEOTIDE SEQUENCE [LARGE SCALE GENOMIC DNA]</scope>
    <source>
        <strain evidence="2">YNDBR</strain>
        <tissue evidence="2">Leaf</tissue>
    </source>
</reference>
<dbReference type="EMBL" id="JBBNAF010000002">
    <property type="protein sequence ID" value="KAK9162663.1"/>
    <property type="molecule type" value="Genomic_DNA"/>
</dbReference>
<dbReference type="AlphaFoldDB" id="A0AAP0L2W2"/>
<organism evidence="2 3">
    <name type="scientific">Stephania yunnanensis</name>
    <dbReference type="NCBI Taxonomy" id="152371"/>
    <lineage>
        <taxon>Eukaryota</taxon>
        <taxon>Viridiplantae</taxon>
        <taxon>Streptophyta</taxon>
        <taxon>Embryophyta</taxon>
        <taxon>Tracheophyta</taxon>
        <taxon>Spermatophyta</taxon>
        <taxon>Magnoliopsida</taxon>
        <taxon>Ranunculales</taxon>
        <taxon>Menispermaceae</taxon>
        <taxon>Menispermoideae</taxon>
        <taxon>Cissampelideae</taxon>
        <taxon>Stephania</taxon>
    </lineage>
</organism>
<protein>
    <submittedName>
        <fullName evidence="2">Uncharacterized protein</fullName>
    </submittedName>
</protein>
<evidence type="ECO:0000256" key="1">
    <source>
        <dbReference type="SAM" id="Phobius"/>
    </source>
</evidence>
<sequence length="52" mass="5745">MIIGCSIFFLPGLIIYNIFYSLIEGVIGDLKNLSGTISTLFISLHSLFSKCM</sequence>
<keyword evidence="1" id="KW-0812">Transmembrane</keyword>
<feature type="transmembrane region" description="Helical" evidence="1">
    <location>
        <begin position="7"/>
        <end position="27"/>
    </location>
</feature>
<evidence type="ECO:0000313" key="2">
    <source>
        <dbReference type="EMBL" id="KAK9162663.1"/>
    </source>
</evidence>
<accession>A0AAP0L2W2</accession>
<proteinExistence type="predicted"/>
<comment type="caution">
    <text evidence="2">The sequence shown here is derived from an EMBL/GenBank/DDBJ whole genome shotgun (WGS) entry which is preliminary data.</text>
</comment>
<keyword evidence="1" id="KW-0472">Membrane</keyword>
<name>A0AAP0L2W2_9MAGN</name>